<dbReference type="GO" id="GO:0009244">
    <property type="term" value="P:lipopolysaccharide core region biosynthetic process"/>
    <property type="evidence" value="ECO:0007669"/>
    <property type="project" value="TreeGrafter"/>
</dbReference>
<dbReference type="InterPro" id="IPR002201">
    <property type="entry name" value="Glyco_trans_9"/>
</dbReference>
<dbReference type="InterPro" id="IPR051199">
    <property type="entry name" value="LPS_LOS_Heptosyltrfase"/>
</dbReference>
<gene>
    <name evidence="3" type="ORF">A7U43_25665</name>
</gene>
<evidence type="ECO:0000256" key="2">
    <source>
        <dbReference type="ARBA" id="ARBA00022679"/>
    </source>
</evidence>
<protein>
    <recommendedName>
        <fullName evidence="5">Glycosyl transferase</fullName>
    </recommendedName>
</protein>
<dbReference type="Pfam" id="PF01075">
    <property type="entry name" value="Glyco_transf_9"/>
    <property type="match status" value="1"/>
</dbReference>
<keyword evidence="2" id="KW-0808">Transferase</keyword>
<dbReference type="GO" id="GO:0008713">
    <property type="term" value="F:ADP-heptose-lipopolysaccharide heptosyltransferase activity"/>
    <property type="evidence" value="ECO:0007669"/>
    <property type="project" value="TreeGrafter"/>
</dbReference>
<dbReference type="Gene3D" id="3.40.50.2000">
    <property type="entry name" value="Glycogen Phosphorylase B"/>
    <property type="match status" value="2"/>
</dbReference>
<dbReference type="GO" id="GO:0005829">
    <property type="term" value="C:cytosol"/>
    <property type="evidence" value="ECO:0007669"/>
    <property type="project" value="TreeGrafter"/>
</dbReference>
<dbReference type="KEGG" id="madi:A7U43_25665"/>
<accession>A0A172UT71</accession>
<keyword evidence="4" id="KW-1185">Reference proteome</keyword>
<name>A0A172UT71_9MYCO</name>
<dbReference type="Proteomes" id="UP000077143">
    <property type="component" value="Chromosome"/>
</dbReference>
<evidence type="ECO:0000256" key="1">
    <source>
        <dbReference type="ARBA" id="ARBA00022676"/>
    </source>
</evidence>
<evidence type="ECO:0008006" key="5">
    <source>
        <dbReference type="Google" id="ProtNLM"/>
    </source>
</evidence>
<dbReference type="CDD" id="cd03789">
    <property type="entry name" value="GT9_LPS_heptosyltransferase"/>
    <property type="match status" value="1"/>
</dbReference>
<sequence>MVAALSLLPKRKEPEWARVQRLGVLKTAAIGDTLLLTSTLLALRTQFPKAEIVLITGTDNASAAGLLRHAIDEHAVVSVRSPLMALRVLRGLQLDVLLECGPWPRYDALITALSGAHFRVGFRVKGQARHFAFDRAVEHSSDVHQVENFQRLAASIGASSFASPALPSPEVLGADRMPAAPFVVFHPFSGGYMGHVKEWPVDRWIELARRVQDEYGVEILISGGPDDVDRSRVLTEKLDSLGVRNVALAGKFTLSELADLLPRSFAVVSVNTGVMHLAALLGAKTVSLEGPVPPKRWGPIGPRSRSVVTTLPQSGYLDLGFEYAGQRLDCMQGVSVDAVMEALADLASPARSPLTNGDDCGANA</sequence>
<evidence type="ECO:0000313" key="3">
    <source>
        <dbReference type="EMBL" id="ANE82193.1"/>
    </source>
</evidence>
<dbReference type="EMBL" id="CP015596">
    <property type="protein sequence ID" value="ANE82193.1"/>
    <property type="molecule type" value="Genomic_DNA"/>
</dbReference>
<dbReference type="STRING" id="1682113.A7U43_25665"/>
<reference evidence="3 4" key="1">
    <citation type="submission" date="2016-05" db="EMBL/GenBank/DDBJ databases">
        <title>Complete genome sequence of a phthalic acid esters degrading Mycobacterium sp. YC-RL4.</title>
        <authorList>
            <person name="Ren L."/>
            <person name="Fan S."/>
            <person name="Ruth N."/>
            <person name="Jia Y."/>
            <person name="Wang J."/>
            <person name="Qiao C."/>
        </authorList>
    </citation>
    <scope>NUCLEOTIDE SEQUENCE [LARGE SCALE GENOMIC DNA]</scope>
    <source>
        <strain evidence="3 4">YC-RL4</strain>
    </source>
</reference>
<proteinExistence type="predicted"/>
<keyword evidence="1" id="KW-0328">Glycosyltransferase</keyword>
<dbReference type="PANTHER" id="PTHR30160">
    <property type="entry name" value="TETRAACYLDISACCHARIDE 4'-KINASE-RELATED"/>
    <property type="match status" value="1"/>
</dbReference>
<organism evidence="3 4">
    <name type="scientific">Mycobacterium adipatum</name>
    <dbReference type="NCBI Taxonomy" id="1682113"/>
    <lineage>
        <taxon>Bacteria</taxon>
        <taxon>Bacillati</taxon>
        <taxon>Actinomycetota</taxon>
        <taxon>Actinomycetes</taxon>
        <taxon>Mycobacteriales</taxon>
        <taxon>Mycobacteriaceae</taxon>
        <taxon>Mycobacterium</taxon>
    </lineage>
</organism>
<dbReference type="AlphaFoldDB" id="A0A172UT71"/>
<dbReference type="SUPFAM" id="SSF53756">
    <property type="entry name" value="UDP-Glycosyltransferase/glycogen phosphorylase"/>
    <property type="match status" value="1"/>
</dbReference>
<evidence type="ECO:0000313" key="4">
    <source>
        <dbReference type="Proteomes" id="UP000077143"/>
    </source>
</evidence>